<comment type="caution">
    <text evidence="2">The sequence shown here is derived from an EMBL/GenBank/DDBJ whole genome shotgun (WGS) entry which is preliminary data.</text>
</comment>
<feature type="chain" id="PRO_5044808367" evidence="1">
    <location>
        <begin position="22"/>
        <end position="146"/>
    </location>
</feature>
<keyword evidence="3" id="KW-1185">Reference proteome</keyword>
<dbReference type="SUPFAM" id="SSF63825">
    <property type="entry name" value="YWTD domain"/>
    <property type="match status" value="1"/>
</dbReference>
<proteinExistence type="predicted"/>
<name>A0ABD2QH59_9PLAT</name>
<evidence type="ECO:0000313" key="3">
    <source>
        <dbReference type="Proteomes" id="UP001626550"/>
    </source>
</evidence>
<organism evidence="2 3">
    <name type="scientific">Cichlidogyrus casuarinus</name>
    <dbReference type="NCBI Taxonomy" id="1844966"/>
    <lineage>
        <taxon>Eukaryota</taxon>
        <taxon>Metazoa</taxon>
        <taxon>Spiralia</taxon>
        <taxon>Lophotrochozoa</taxon>
        <taxon>Platyhelminthes</taxon>
        <taxon>Monogenea</taxon>
        <taxon>Monopisthocotylea</taxon>
        <taxon>Dactylogyridea</taxon>
        <taxon>Ancyrocephalidae</taxon>
        <taxon>Cichlidogyrus</taxon>
    </lineage>
</organism>
<dbReference type="InterPro" id="IPR011042">
    <property type="entry name" value="6-blade_b-propeller_TolB-like"/>
</dbReference>
<feature type="signal peptide" evidence="1">
    <location>
        <begin position="1"/>
        <end position="21"/>
    </location>
</feature>
<reference evidence="2 3" key="1">
    <citation type="submission" date="2024-11" db="EMBL/GenBank/DDBJ databases">
        <title>Adaptive evolution of stress response genes in parasites aligns with host niche diversity.</title>
        <authorList>
            <person name="Hahn C."/>
            <person name="Resl P."/>
        </authorList>
    </citation>
    <scope>NUCLEOTIDE SEQUENCE [LARGE SCALE GENOMIC DNA]</scope>
    <source>
        <strain evidence="2">EGGRZ-B1_66</strain>
        <tissue evidence="2">Body</tissue>
    </source>
</reference>
<protein>
    <submittedName>
        <fullName evidence="2">Uncharacterized protein</fullName>
    </submittedName>
</protein>
<dbReference type="AlphaFoldDB" id="A0ABD2QH59"/>
<keyword evidence="1" id="KW-0732">Signal</keyword>
<dbReference type="EMBL" id="JBJKFK010000194">
    <property type="protein sequence ID" value="KAL3318871.1"/>
    <property type="molecule type" value="Genomic_DNA"/>
</dbReference>
<evidence type="ECO:0000256" key="1">
    <source>
        <dbReference type="SAM" id="SignalP"/>
    </source>
</evidence>
<evidence type="ECO:0000313" key="2">
    <source>
        <dbReference type="EMBL" id="KAL3318871.1"/>
    </source>
</evidence>
<accession>A0ABD2QH59</accession>
<sequence>MFRRLLFAATEPLLLVGLCLNHTERTLYFVDALQSRILSMSYANFFDSDSLGFMQPTQLIHLPQRSLFGLAIIDDALFVSDLTENQLLRVHRLGQSDVQVIHTENSNRQLNSLVSYDAALPCESRDSFTPTNREKSFLWQNINDNK</sequence>
<gene>
    <name evidence="2" type="ORF">Ciccas_002462</name>
</gene>
<dbReference type="Gene3D" id="2.120.10.30">
    <property type="entry name" value="TolB, C-terminal domain"/>
    <property type="match status" value="1"/>
</dbReference>
<dbReference type="Proteomes" id="UP001626550">
    <property type="component" value="Unassembled WGS sequence"/>
</dbReference>